<dbReference type="Pfam" id="PF12224">
    <property type="entry name" value="Amidoligase_2"/>
    <property type="match status" value="1"/>
</dbReference>
<dbReference type="EMBL" id="CAUJNA010000451">
    <property type="protein sequence ID" value="CAJ1377271.1"/>
    <property type="molecule type" value="Genomic_DNA"/>
</dbReference>
<dbReference type="PANTHER" id="PTHR36847:SF1">
    <property type="entry name" value="AMIDOLIGASE ENZYME"/>
    <property type="match status" value="1"/>
</dbReference>
<evidence type="ECO:0000313" key="2">
    <source>
        <dbReference type="Proteomes" id="UP001178507"/>
    </source>
</evidence>
<gene>
    <name evidence="1" type="ORF">EVOR1521_LOCUS6112</name>
</gene>
<dbReference type="InterPro" id="IPR022025">
    <property type="entry name" value="Amidoligase_2"/>
</dbReference>
<dbReference type="Proteomes" id="UP001178507">
    <property type="component" value="Unassembled WGS sequence"/>
</dbReference>
<accession>A0AA36HY69</accession>
<protein>
    <submittedName>
        <fullName evidence="1">Uncharacterized protein</fullName>
    </submittedName>
</protein>
<dbReference type="PANTHER" id="PTHR36847">
    <property type="entry name" value="AMIDOLIGASE ENZYME"/>
    <property type="match status" value="1"/>
</dbReference>
<proteinExistence type="predicted"/>
<comment type="caution">
    <text evidence="1">The sequence shown here is derived from an EMBL/GenBank/DDBJ whole genome shotgun (WGS) entry which is preliminary data.</text>
</comment>
<evidence type="ECO:0000313" key="1">
    <source>
        <dbReference type="EMBL" id="CAJ1377271.1"/>
    </source>
</evidence>
<dbReference type="AlphaFoldDB" id="A0AA36HY69"/>
<keyword evidence="2" id="KW-1185">Reference proteome</keyword>
<reference evidence="1" key="1">
    <citation type="submission" date="2023-08" db="EMBL/GenBank/DDBJ databases">
        <authorList>
            <person name="Chen Y."/>
            <person name="Shah S."/>
            <person name="Dougan E. K."/>
            <person name="Thang M."/>
            <person name="Chan C."/>
        </authorList>
    </citation>
    <scope>NUCLEOTIDE SEQUENCE</scope>
</reference>
<organism evidence="1 2">
    <name type="scientific">Effrenium voratum</name>
    <dbReference type="NCBI Taxonomy" id="2562239"/>
    <lineage>
        <taxon>Eukaryota</taxon>
        <taxon>Sar</taxon>
        <taxon>Alveolata</taxon>
        <taxon>Dinophyceae</taxon>
        <taxon>Suessiales</taxon>
        <taxon>Symbiodiniaceae</taxon>
        <taxon>Effrenium</taxon>
    </lineage>
</organism>
<sequence length="676" mass="75322">MGERVRVGQAVSAEACDWGRLWTATADGSIQPEGKNPFPVELVSKRMGFQDFDVNLFCDLTAALRQAPLRAATNESTGLHVHVGRYPGFFSVEELGAILKAYLRFEPAINALLLPVTRQRNRFCRDFREVLGRAQGLGPAASDAALFEVIDRAVAMVKNLSPEVRAACVEGCRVTVTKGDLMLALLGEAGLWRLKRPLQATCEGRQLLLPAGTTLTELAARGRRLWWPPTCKDLQALWGEDGDASPLNASEVPTPWTAMEALDDQDLVQCVFQKPEEVPEASVDHWLLRDALIMERHGARYCKLNIMRIAQASERATIEFRQFPGGDFNQPLLIWGWVKFLGLLVTHACACMGGVTGAELPKEASAEELKRFLQLSTDSLLLAWFRDLRNRLPKPEVALASMRSNWERLWSQWAQQAEQITEADVISLQAGRLTAAGRRWRQIFQAASGMKAIFNASDPVWEPLSSRRATCEAFMQHLYRAILVRFERHVKLLSAAEEISRRCSLATLVSACVLDRRLRRSGAELRELQATVAETLGWEACDPQLGAAIAEKGRRGAELTVDYARNLLDHCEKAAQSFAHVGHGASGPGETQELERARTARAWASPALVWRTYYELCELLVPRVDEAVHVWTALAQRGWDTERVNSLWPRVWSCGQAAAFSLAAAWFASAKEKIRF</sequence>
<name>A0AA36HY69_9DINO</name>